<dbReference type="InterPro" id="IPR002346">
    <property type="entry name" value="Mopterin_DH_FAD-bd"/>
</dbReference>
<evidence type="ECO:0000313" key="7">
    <source>
        <dbReference type="Proteomes" id="UP000482800"/>
    </source>
</evidence>
<dbReference type="Proteomes" id="UP000482800">
    <property type="component" value="Unassembled WGS sequence"/>
</dbReference>
<keyword evidence="3" id="KW-0560">Oxidoreductase</keyword>
<accession>A0A6V8KRD8</accession>
<dbReference type="InterPro" id="IPR005107">
    <property type="entry name" value="CO_DH_flav_C"/>
</dbReference>
<dbReference type="Gene3D" id="3.30.390.50">
    <property type="entry name" value="CO dehydrogenase flavoprotein, C-terminal domain"/>
    <property type="match status" value="1"/>
</dbReference>
<evidence type="ECO:0000256" key="2">
    <source>
        <dbReference type="ARBA" id="ARBA00022827"/>
    </source>
</evidence>
<protein>
    <submittedName>
        <fullName evidence="6">Carbon-monoxide dehydrogenase medium subunit</fullName>
    </submittedName>
</protein>
<dbReference type="InterPro" id="IPR036318">
    <property type="entry name" value="FAD-bd_PCMH-like_sf"/>
</dbReference>
<dbReference type="AlphaFoldDB" id="A0A6V8KRD8"/>
<evidence type="ECO:0000313" key="6">
    <source>
        <dbReference type="EMBL" id="GFJ85990.1"/>
    </source>
</evidence>
<dbReference type="PROSITE" id="PS51387">
    <property type="entry name" value="FAD_PCMH"/>
    <property type="match status" value="1"/>
</dbReference>
<dbReference type="InterPro" id="IPR036683">
    <property type="entry name" value="CO_DH_flav_C_dom_sf"/>
</dbReference>
<reference evidence="6 7" key="2">
    <citation type="submission" date="2020-03" db="EMBL/GenBank/DDBJ databases">
        <authorList>
            <person name="Ichikawa N."/>
            <person name="Kimura A."/>
            <person name="Kitahashi Y."/>
            <person name="Uohara A."/>
        </authorList>
    </citation>
    <scope>NUCLEOTIDE SEQUENCE [LARGE SCALE GENOMIC DNA]</scope>
    <source>
        <strain evidence="6 7">NBRC 108639</strain>
    </source>
</reference>
<feature type="region of interest" description="Disordered" evidence="4">
    <location>
        <begin position="97"/>
        <end position="116"/>
    </location>
</feature>
<dbReference type="Pfam" id="PF00941">
    <property type="entry name" value="FAD_binding_5"/>
    <property type="match status" value="1"/>
</dbReference>
<dbReference type="GO" id="GO:0016491">
    <property type="term" value="F:oxidoreductase activity"/>
    <property type="evidence" value="ECO:0007669"/>
    <property type="project" value="UniProtKB-KW"/>
</dbReference>
<dbReference type="InterPro" id="IPR016166">
    <property type="entry name" value="FAD-bd_PCMH"/>
</dbReference>
<proteinExistence type="predicted"/>
<gene>
    <name evidence="6" type="ORF">Phou_101700</name>
</gene>
<evidence type="ECO:0000259" key="5">
    <source>
        <dbReference type="PROSITE" id="PS51387"/>
    </source>
</evidence>
<dbReference type="GO" id="GO:0071949">
    <property type="term" value="F:FAD binding"/>
    <property type="evidence" value="ECO:0007669"/>
    <property type="project" value="InterPro"/>
</dbReference>
<dbReference type="SUPFAM" id="SSF56176">
    <property type="entry name" value="FAD-binding/transporter-associated domain-like"/>
    <property type="match status" value="1"/>
</dbReference>
<dbReference type="Gene3D" id="3.30.43.10">
    <property type="entry name" value="Uridine Diphospho-n-acetylenolpyruvylglucosamine Reductase, domain 2"/>
    <property type="match status" value="1"/>
</dbReference>
<dbReference type="RefSeq" id="WP_173071602.1">
    <property type="nucleotide sequence ID" value="NZ_BAABGO010000002.1"/>
</dbReference>
<feature type="domain" description="FAD-binding PCMH-type" evidence="5">
    <location>
        <begin position="1"/>
        <end position="169"/>
    </location>
</feature>
<organism evidence="6 7">
    <name type="scientific">Phytohabitans houttuyneae</name>
    <dbReference type="NCBI Taxonomy" id="1076126"/>
    <lineage>
        <taxon>Bacteria</taxon>
        <taxon>Bacillati</taxon>
        <taxon>Actinomycetota</taxon>
        <taxon>Actinomycetes</taxon>
        <taxon>Micromonosporales</taxon>
        <taxon>Micromonosporaceae</taxon>
    </lineage>
</organism>
<dbReference type="SUPFAM" id="SSF55447">
    <property type="entry name" value="CO dehydrogenase flavoprotein C-terminal domain-like"/>
    <property type="match status" value="1"/>
</dbReference>
<dbReference type="SMART" id="SM01092">
    <property type="entry name" value="CO_deh_flav_C"/>
    <property type="match status" value="1"/>
</dbReference>
<dbReference type="InterPro" id="IPR051312">
    <property type="entry name" value="Diverse_Substr_Oxidored"/>
</dbReference>
<evidence type="ECO:0000256" key="1">
    <source>
        <dbReference type="ARBA" id="ARBA00022630"/>
    </source>
</evidence>
<dbReference type="EMBL" id="BLPF01000005">
    <property type="protein sequence ID" value="GFJ85990.1"/>
    <property type="molecule type" value="Genomic_DNA"/>
</dbReference>
<dbReference type="Pfam" id="PF03450">
    <property type="entry name" value="CO_deh_flav_C"/>
    <property type="match status" value="1"/>
</dbReference>
<evidence type="ECO:0000256" key="3">
    <source>
        <dbReference type="ARBA" id="ARBA00023002"/>
    </source>
</evidence>
<comment type="caution">
    <text evidence="6">The sequence shown here is derived from an EMBL/GenBank/DDBJ whole genome shotgun (WGS) entry which is preliminary data.</text>
</comment>
<evidence type="ECO:0000256" key="4">
    <source>
        <dbReference type="SAM" id="MobiDB-lite"/>
    </source>
</evidence>
<keyword evidence="7" id="KW-1185">Reference proteome</keyword>
<dbReference type="PANTHER" id="PTHR42659:SF2">
    <property type="entry name" value="XANTHINE DEHYDROGENASE SUBUNIT C-RELATED"/>
    <property type="match status" value="1"/>
</dbReference>
<dbReference type="InterPro" id="IPR016169">
    <property type="entry name" value="FAD-bd_PCMH_sub2"/>
</dbReference>
<sequence>MDFLRPSTWEEALAAKAAHPEAVPIAGGTDVMVELNFDRRRPPALIDLTRVAALGEWGTDGDELRVGAGVPYRRIIEELGDALPGLAMASRTVGSPQIRNRGTVGGNLGSASPAGDAHPPLLAAGAEIELASVRGTRRVPAKEFFVGPKRSVLAPDELIAAFRVRPTAGAEQFAKIGTRNAMVIAVCSFALVLDGAARRVGTGIGSAAPTPLRATAAEEFLAAELDWESRAPVPVAVAAEFARLVAAAATPIDDVRGTAAYRRHALSVLARRTLTWAWGGMR</sequence>
<name>A0A6V8KRD8_9ACTN</name>
<dbReference type="Gene3D" id="3.30.465.10">
    <property type="match status" value="1"/>
</dbReference>
<dbReference type="PANTHER" id="PTHR42659">
    <property type="entry name" value="XANTHINE DEHYDROGENASE SUBUNIT C-RELATED"/>
    <property type="match status" value="1"/>
</dbReference>
<reference evidence="6 7" key="1">
    <citation type="submission" date="2020-03" db="EMBL/GenBank/DDBJ databases">
        <title>Whole genome shotgun sequence of Phytohabitans houttuyneae NBRC 108639.</title>
        <authorList>
            <person name="Komaki H."/>
            <person name="Tamura T."/>
        </authorList>
    </citation>
    <scope>NUCLEOTIDE SEQUENCE [LARGE SCALE GENOMIC DNA]</scope>
    <source>
        <strain evidence="6 7">NBRC 108639</strain>
    </source>
</reference>
<keyword evidence="2" id="KW-0274">FAD</keyword>
<dbReference type="InterPro" id="IPR016167">
    <property type="entry name" value="FAD-bd_PCMH_sub1"/>
</dbReference>
<keyword evidence="1" id="KW-0285">Flavoprotein</keyword>